<keyword evidence="2" id="KW-1185">Reference proteome</keyword>
<name>A0A510UPS2_9CELL</name>
<evidence type="ECO:0000313" key="1">
    <source>
        <dbReference type="EMBL" id="GEK16466.1"/>
    </source>
</evidence>
<dbReference type="RefSeq" id="WP_146804774.1">
    <property type="nucleotide sequence ID" value="NZ_BJUA01000001.1"/>
</dbReference>
<proteinExistence type="predicted"/>
<protein>
    <recommendedName>
        <fullName evidence="3">ESX-1 secretion-associated protein</fullName>
    </recommendedName>
</protein>
<sequence>MTEFYVDPTAITRFATATGNDGLAGDADRGVTYHSTYCTIPSDATGVVFQNFSGIAAECRAGVDEALTHLRTLLRTSSTELAATAAYYRDTDTVTAAQLDGTY</sequence>
<comment type="caution">
    <text evidence="1">The sequence shown here is derived from an EMBL/GenBank/DDBJ whole genome shotgun (WGS) entry which is preliminary data.</text>
</comment>
<reference evidence="1 2" key="1">
    <citation type="submission" date="2019-07" db="EMBL/GenBank/DDBJ databases">
        <title>Whole genome shotgun sequence of Cellulomonas persica NBRC 101101.</title>
        <authorList>
            <person name="Hosoyama A."/>
            <person name="Uohara A."/>
            <person name="Ohji S."/>
            <person name="Ichikawa N."/>
        </authorList>
    </citation>
    <scope>NUCLEOTIDE SEQUENCE [LARGE SCALE GENOMIC DNA]</scope>
    <source>
        <strain evidence="1 2">NBRC 101101</strain>
    </source>
</reference>
<dbReference type="AlphaFoldDB" id="A0A510UPS2"/>
<dbReference type="OrthoDB" id="3775126at2"/>
<dbReference type="EMBL" id="BJUA01000001">
    <property type="protein sequence ID" value="GEK16466.1"/>
    <property type="molecule type" value="Genomic_DNA"/>
</dbReference>
<gene>
    <name evidence="1" type="ORF">CPE01_01990</name>
</gene>
<evidence type="ECO:0008006" key="3">
    <source>
        <dbReference type="Google" id="ProtNLM"/>
    </source>
</evidence>
<dbReference type="Proteomes" id="UP000321386">
    <property type="component" value="Unassembled WGS sequence"/>
</dbReference>
<organism evidence="1 2">
    <name type="scientific">Cellulomonas persica</name>
    <dbReference type="NCBI Taxonomy" id="76861"/>
    <lineage>
        <taxon>Bacteria</taxon>
        <taxon>Bacillati</taxon>
        <taxon>Actinomycetota</taxon>
        <taxon>Actinomycetes</taxon>
        <taxon>Micrococcales</taxon>
        <taxon>Cellulomonadaceae</taxon>
        <taxon>Cellulomonas</taxon>
    </lineage>
</organism>
<accession>A0A510UPS2</accession>
<evidence type="ECO:0000313" key="2">
    <source>
        <dbReference type="Proteomes" id="UP000321386"/>
    </source>
</evidence>